<reference evidence="2 3" key="1">
    <citation type="submission" date="2014-08" db="EMBL/GenBank/DDBJ databases">
        <title>Clostridium innocuum, an unnegligible vancomycin-resistant pathogen causing extra-intestinal infections.</title>
        <authorList>
            <person name="Feng Y."/>
            <person name="Chiu C.-H."/>
        </authorList>
    </citation>
    <scope>NUCLEOTIDE SEQUENCE [LARGE SCALE GENOMIC DNA]</scope>
    <source>
        <strain evidence="2 3">AN88</strain>
    </source>
</reference>
<dbReference type="Proteomes" id="UP000030008">
    <property type="component" value="Unassembled WGS sequence"/>
</dbReference>
<evidence type="ECO:0000313" key="3">
    <source>
        <dbReference type="Proteomes" id="UP000030008"/>
    </source>
</evidence>
<gene>
    <name evidence="2" type="ORF">CIAN88_15840</name>
</gene>
<dbReference type="AlphaFoldDB" id="A0A099I5X6"/>
<dbReference type="RefSeq" id="WP_044906574.1">
    <property type="nucleotide sequence ID" value="NZ_JQIF01000076.1"/>
</dbReference>
<accession>A0A099I5X6</accession>
<keyword evidence="1" id="KW-0732">Signal</keyword>
<proteinExistence type="predicted"/>
<protein>
    <submittedName>
        <fullName evidence="2">Uncharacterized protein</fullName>
    </submittedName>
</protein>
<evidence type="ECO:0000256" key="1">
    <source>
        <dbReference type="SAM" id="SignalP"/>
    </source>
</evidence>
<organism evidence="2 3">
    <name type="scientific">Clostridium innocuum</name>
    <dbReference type="NCBI Taxonomy" id="1522"/>
    <lineage>
        <taxon>Bacteria</taxon>
        <taxon>Bacillati</taxon>
        <taxon>Bacillota</taxon>
        <taxon>Clostridia</taxon>
        <taxon>Eubacteriales</taxon>
        <taxon>Clostridiaceae</taxon>
        <taxon>Clostridium</taxon>
    </lineage>
</organism>
<dbReference type="EMBL" id="JQIF01000076">
    <property type="protein sequence ID" value="KGJ52278.1"/>
    <property type="molecule type" value="Genomic_DNA"/>
</dbReference>
<comment type="caution">
    <text evidence="2">The sequence shown here is derived from an EMBL/GenBank/DDBJ whole genome shotgun (WGS) entry which is preliminary data.</text>
</comment>
<feature type="chain" id="PRO_5001947291" evidence="1">
    <location>
        <begin position="25"/>
        <end position="176"/>
    </location>
</feature>
<feature type="signal peptide" evidence="1">
    <location>
        <begin position="1"/>
        <end position="24"/>
    </location>
</feature>
<name>A0A099I5X6_CLOIN</name>
<evidence type="ECO:0000313" key="2">
    <source>
        <dbReference type="EMBL" id="KGJ52278.1"/>
    </source>
</evidence>
<sequence>MKKSTLLSLLTAGAVIATSAGTFAAWDQTKGYAVTDSSVTFRKGVRTTAVIAAPTSTNSDTFGETPEYTATSTINITDIPSAAISNYKVKVSAYAFDSKVDAENAAKGDTAITDANGYNSTITATPEQSEYDLTSGSNTTTINSEITIKPQTSQEGNSALTGYILVTAELVEKNPA</sequence>